<keyword evidence="4" id="KW-0479">Metal-binding</keyword>
<proteinExistence type="predicted"/>
<dbReference type="InterPro" id="IPR016047">
    <property type="entry name" value="M23ase_b-sheet_dom"/>
</dbReference>
<comment type="cofactor">
    <cofactor evidence="1">
        <name>Zn(2+)</name>
        <dbReference type="ChEBI" id="CHEBI:29105"/>
    </cofactor>
</comment>
<feature type="domain" description="Csd3-like second N-terminal" evidence="9">
    <location>
        <begin position="148"/>
        <end position="267"/>
    </location>
</feature>
<dbReference type="Pfam" id="PF01551">
    <property type="entry name" value="Peptidase_M23"/>
    <property type="match status" value="1"/>
</dbReference>
<evidence type="ECO:0000313" key="10">
    <source>
        <dbReference type="EMBL" id="NZA02377.1"/>
    </source>
</evidence>
<comment type="caution">
    <text evidence="10">The sequence shown here is derived from an EMBL/GenBank/DDBJ whole genome shotgun (WGS) entry which is preliminary data.</text>
</comment>
<evidence type="ECO:0000256" key="3">
    <source>
        <dbReference type="ARBA" id="ARBA00022670"/>
    </source>
</evidence>
<organism evidence="10 11">
    <name type="scientific">Ottowia beijingensis</name>
    <dbReference type="NCBI Taxonomy" id="1207057"/>
    <lineage>
        <taxon>Bacteria</taxon>
        <taxon>Pseudomonadati</taxon>
        <taxon>Pseudomonadota</taxon>
        <taxon>Betaproteobacteria</taxon>
        <taxon>Burkholderiales</taxon>
        <taxon>Comamonadaceae</taxon>
        <taxon>Ottowia</taxon>
    </lineage>
</organism>
<keyword evidence="11" id="KW-1185">Reference proteome</keyword>
<evidence type="ECO:0000256" key="6">
    <source>
        <dbReference type="ARBA" id="ARBA00022833"/>
    </source>
</evidence>
<dbReference type="PANTHER" id="PTHR21666">
    <property type="entry name" value="PEPTIDASE-RELATED"/>
    <property type="match status" value="1"/>
</dbReference>
<dbReference type="SUPFAM" id="SSF51261">
    <property type="entry name" value="Duplicated hybrid motif"/>
    <property type="match status" value="1"/>
</dbReference>
<keyword evidence="5" id="KW-0378">Hydrolase</keyword>
<dbReference type="Gene3D" id="2.70.70.10">
    <property type="entry name" value="Glucose Permease (Domain IIA)"/>
    <property type="match status" value="1"/>
</dbReference>
<evidence type="ECO:0000259" key="9">
    <source>
        <dbReference type="Pfam" id="PF19425"/>
    </source>
</evidence>
<evidence type="ECO:0000313" key="11">
    <source>
        <dbReference type="Proteomes" id="UP000589716"/>
    </source>
</evidence>
<evidence type="ECO:0000259" key="8">
    <source>
        <dbReference type="Pfam" id="PF01551"/>
    </source>
</evidence>
<name>A0A853IX23_9BURK</name>
<dbReference type="AlphaFoldDB" id="A0A853IX23"/>
<dbReference type="GO" id="GO:0004222">
    <property type="term" value="F:metalloendopeptidase activity"/>
    <property type="evidence" value="ECO:0007669"/>
    <property type="project" value="TreeGrafter"/>
</dbReference>
<dbReference type="GO" id="GO:0030313">
    <property type="term" value="C:cell envelope"/>
    <property type="evidence" value="ECO:0007669"/>
    <property type="project" value="UniProtKB-SubCell"/>
</dbReference>
<evidence type="ECO:0000256" key="7">
    <source>
        <dbReference type="ARBA" id="ARBA00023049"/>
    </source>
</evidence>
<comment type="subcellular location">
    <subcellularLocation>
        <location evidence="2">Cell envelope</location>
    </subcellularLocation>
</comment>
<dbReference type="InterPro" id="IPR045834">
    <property type="entry name" value="Csd3_N2"/>
</dbReference>
<evidence type="ECO:0000256" key="1">
    <source>
        <dbReference type="ARBA" id="ARBA00001947"/>
    </source>
</evidence>
<sequence length="419" mass="45652">MLCGGGGAFAVASLAPTAPTAPLRLVAESVEPQLGAQTDILDTHSFTLYRSESTRSNDTPEALLKRLGLADPAAAAFLRKNETTRQALFGRFTRLVTAEASDRQELLKLQTHWLDKNDDENFKRLVVEKAGDAFSVRVETAPLVANQRIASGTIRGTLFAATDEANLPDSVTKQLTEIFESNVDFHRGLRRGDRFSVVYETLEADGETMRAGKILSAEVVNRGRTHQAIWFKEQGATKGAYYTPDGQSLRKAYLLSPMEVSRITSGFGMRNHPVYGYSREHNGVDYAAPTGTPVRTIGDGVVTFAGVQNGYGNVIQIRHRNAKDSTLYAHLSRIDVKVGDNVMQGEKIGAVGSTGVSTGPHLHFEFRIDNTPQDPTEVLAEQREYVPVSPGGKAAFAKWSSGMKMQLTAAGEITRSSFE</sequence>
<evidence type="ECO:0000256" key="2">
    <source>
        <dbReference type="ARBA" id="ARBA00004196"/>
    </source>
</evidence>
<dbReference type="PANTHER" id="PTHR21666:SF288">
    <property type="entry name" value="CELL DIVISION PROTEIN YTFB"/>
    <property type="match status" value="1"/>
</dbReference>
<protein>
    <submittedName>
        <fullName evidence="10">M23 family metallopeptidase</fullName>
    </submittedName>
</protein>
<dbReference type="EMBL" id="JACCKX010000001">
    <property type="protein sequence ID" value="NZA02377.1"/>
    <property type="molecule type" value="Genomic_DNA"/>
</dbReference>
<keyword evidence="3" id="KW-0645">Protease</keyword>
<dbReference type="CDD" id="cd12797">
    <property type="entry name" value="M23_peptidase"/>
    <property type="match status" value="1"/>
</dbReference>
<dbReference type="Proteomes" id="UP000589716">
    <property type="component" value="Unassembled WGS sequence"/>
</dbReference>
<accession>A0A853IX23</accession>
<feature type="domain" description="M23ase beta-sheet core" evidence="8">
    <location>
        <begin position="280"/>
        <end position="375"/>
    </location>
</feature>
<keyword evidence="6" id="KW-0862">Zinc</keyword>
<dbReference type="GO" id="GO:0046872">
    <property type="term" value="F:metal ion binding"/>
    <property type="evidence" value="ECO:0007669"/>
    <property type="project" value="UniProtKB-KW"/>
</dbReference>
<evidence type="ECO:0000256" key="4">
    <source>
        <dbReference type="ARBA" id="ARBA00022723"/>
    </source>
</evidence>
<dbReference type="Pfam" id="PF19425">
    <property type="entry name" value="Csd3_N2"/>
    <property type="match status" value="1"/>
</dbReference>
<gene>
    <name evidence="10" type="ORF">H0I39_12535</name>
</gene>
<dbReference type="Gene3D" id="3.10.450.350">
    <property type="match status" value="2"/>
</dbReference>
<evidence type="ECO:0000256" key="5">
    <source>
        <dbReference type="ARBA" id="ARBA00022801"/>
    </source>
</evidence>
<dbReference type="GO" id="GO:0006508">
    <property type="term" value="P:proteolysis"/>
    <property type="evidence" value="ECO:0007669"/>
    <property type="project" value="UniProtKB-KW"/>
</dbReference>
<reference evidence="10 11" key="1">
    <citation type="submission" date="2020-07" db="EMBL/GenBank/DDBJ databases">
        <authorList>
            <person name="Maaloum M."/>
        </authorList>
    </citation>
    <scope>NUCLEOTIDE SEQUENCE [LARGE SCALE GENOMIC DNA]</scope>
    <source>
        <strain evidence="10 11">GCS-AN-3</strain>
    </source>
</reference>
<keyword evidence="7" id="KW-0482">Metalloprotease</keyword>
<dbReference type="InterPro" id="IPR050570">
    <property type="entry name" value="Cell_wall_metabolism_enzyme"/>
</dbReference>
<dbReference type="InterPro" id="IPR011055">
    <property type="entry name" value="Dup_hybrid_motif"/>
</dbReference>